<keyword evidence="5" id="KW-0560">Oxidoreductase</keyword>
<evidence type="ECO:0000256" key="1">
    <source>
        <dbReference type="ARBA" id="ARBA00001974"/>
    </source>
</evidence>
<evidence type="ECO:0000256" key="6">
    <source>
        <dbReference type="ARBA" id="ARBA00023033"/>
    </source>
</evidence>
<reference evidence="9" key="1">
    <citation type="journal article" date="2020" name="bioRxiv">
        <title>Comparative genomics of Chlamydomonas.</title>
        <authorList>
            <person name="Craig R.J."/>
            <person name="Hasan A.R."/>
            <person name="Ness R.W."/>
            <person name="Keightley P.D."/>
        </authorList>
    </citation>
    <scope>NUCLEOTIDE SEQUENCE</scope>
    <source>
        <strain evidence="9">CCAP 11/173</strain>
    </source>
</reference>
<gene>
    <name evidence="9" type="ORF">HYH02_015310</name>
</gene>
<feature type="domain" description="FAD-binding" evidence="8">
    <location>
        <begin position="542"/>
        <end position="595"/>
    </location>
</feature>
<evidence type="ECO:0000256" key="7">
    <source>
        <dbReference type="SAM" id="MobiDB-lite"/>
    </source>
</evidence>
<dbReference type="Proteomes" id="UP000613740">
    <property type="component" value="Unassembled WGS sequence"/>
</dbReference>
<keyword evidence="10" id="KW-1185">Reference proteome</keyword>
<feature type="region of interest" description="Disordered" evidence="7">
    <location>
        <begin position="275"/>
        <end position="303"/>
    </location>
</feature>
<evidence type="ECO:0000313" key="10">
    <source>
        <dbReference type="Proteomes" id="UP000613740"/>
    </source>
</evidence>
<dbReference type="GO" id="GO:0070189">
    <property type="term" value="P:kynurenine metabolic process"/>
    <property type="evidence" value="ECO:0007669"/>
    <property type="project" value="TreeGrafter"/>
</dbReference>
<dbReference type="GO" id="GO:0071949">
    <property type="term" value="F:FAD binding"/>
    <property type="evidence" value="ECO:0007669"/>
    <property type="project" value="InterPro"/>
</dbReference>
<feature type="compositionally biased region" description="Pro residues" evidence="7">
    <location>
        <begin position="321"/>
        <end position="334"/>
    </location>
</feature>
<dbReference type="PANTHER" id="PTHR46028">
    <property type="entry name" value="KYNURENINE 3-MONOOXYGENASE"/>
    <property type="match status" value="1"/>
</dbReference>
<feature type="compositionally biased region" description="Low complexity" evidence="7">
    <location>
        <begin position="27"/>
        <end position="52"/>
    </location>
</feature>
<dbReference type="InterPro" id="IPR036188">
    <property type="entry name" value="FAD/NAD-bd_sf"/>
</dbReference>
<feature type="compositionally biased region" description="Low complexity" evidence="7">
    <location>
        <begin position="348"/>
        <end position="388"/>
    </location>
</feature>
<feature type="compositionally biased region" description="Low complexity" evidence="7">
    <location>
        <begin position="9"/>
        <end position="18"/>
    </location>
</feature>
<comment type="caution">
    <text evidence="9">The sequence shown here is derived from an EMBL/GenBank/DDBJ whole genome shotgun (WGS) entry which is preliminary data.</text>
</comment>
<dbReference type="Pfam" id="PF01494">
    <property type="entry name" value="FAD_binding_3"/>
    <property type="match status" value="2"/>
</dbReference>
<sequence>MDAPNCVRNSNSSSSSSNATQPARGVACSASSLDSCSLPSASAGGTGTSSNGPPVEPVDVLIVGAGPAGLGTALMLAKREQWKRIVLLERRPSLDTEEADKSYVYMIDHRGRALTDEAGVTAAVYEAGVAPKVIDFVQVLPDGTSKSQLLPIKDELSSNVWLPRRAFLRALHSGLAPHEASGRVRLLHSTEVTCIALPPQQQSQQQQQQQQQQPAEQEQASGSSSSSSSSHQPHQHRILVQATDYASGRAMAFAPRLLVGADGVNSEVRKALEDWAARGDSSSGATTTTTSGRPPRSSAFQPVVLDSPSAGLRFKVLQLPPNAPFRKPPAPGAAPAPGSSSSGGGHSHGSNGASTSAGTAQDAAHATAAGSDSGHGQQPYHQQQHQQHAGYLDNSKFGKVLGVKAPRHRTMALGLLPLRDPSAPRTANVISPPSHDFWACCTGPQLRDFLQESFPQLDIGALLSDAQLEAAAGARGGVFPPPQYLRRFTAVLPPPPAASPPASPAASPAAPASAAAPAAEDSSSGAAAVAAAVAPAGPQTCGVALAGDAVHCFPPDLGQGVNSSLADVLVLARSLDEAGGDLAAALPLYESRQAPEAAALAQLMTFSYPYQYNQDPVAKALWTANFLIRTALHKLAPWAGFAPHSFLLVQQPGLSYQQILERAHGTTRRLWALAAALLAAAAAWAVRSLATAAATGGAAVVSA</sequence>
<dbReference type="AlphaFoldDB" id="A0A835VQ42"/>
<name>A0A835VQ42_9CHLO</name>
<dbReference type="Gene3D" id="3.50.50.60">
    <property type="entry name" value="FAD/NAD(P)-binding domain"/>
    <property type="match status" value="2"/>
</dbReference>
<feature type="compositionally biased region" description="Low complexity" evidence="7">
    <location>
        <begin position="281"/>
        <end position="299"/>
    </location>
</feature>
<evidence type="ECO:0000256" key="2">
    <source>
        <dbReference type="ARBA" id="ARBA00022630"/>
    </source>
</evidence>
<evidence type="ECO:0000313" key="9">
    <source>
        <dbReference type="EMBL" id="KAG2423610.1"/>
    </source>
</evidence>
<accession>A0A835VQ42</accession>
<proteinExistence type="predicted"/>
<keyword evidence="2" id="KW-0285">Flavoprotein</keyword>
<dbReference type="SUPFAM" id="SSF51905">
    <property type="entry name" value="FAD/NAD(P)-binding domain"/>
    <property type="match status" value="1"/>
</dbReference>
<dbReference type="GO" id="GO:0004502">
    <property type="term" value="F:kynurenine 3-monooxygenase activity"/>
    <property type="evidence" value="ECO:0007669"/>
    <property type="project" value="TreeGrafter"/>
</dbReference>
<feature type="compositionally biased region" description="Low complexity" evidence="7">
    <location>
        <begin position="200"/>
        <end position="232"/>
    </location>
</feature>
<organism evidence="9 10">
    <name type="scientific">Chlamydomonas schloesseri</name>
    <dbReference type="NCBI Taxonomy" id="2026947"/>
    <lineage>
        <taxon>Eukaryota</taxon>
        <taxon>Viridiplantae</taxon>
        <taxon>Chlorophyta</taxon>
        <taxon>core chlorophytes</taxon>
        <taxon>Chlorophyceae</taxon>
        <taxon>CS clade</taxon>
        <taxon>Chlamydomonadales</taxon>
        <taxon>Chlamydomonadaceae</taxon>
        <taxon>Chlamydomonas</taxon>
    </lineage>
</organism>
<protein>
    <recommendedName>
        <fullName evidence="8">FAD-binding domain-containing protein</fullName>
    </recommendedName>
</protein>
<evidence type="ECO:0000256" key="5">
    <source>
        <dbReference type="ARBA" id="ARBA00023002"/>
    </source>
</evidence>
<dbReference type="OrthoDB" id="10053569at2759"/>
<comment type="cofactor">
    <cofactor evidence="1">
        <name>FAD</name>
        <dbReference type="ChEBI" id="CHEBI:57692"/>
    </cofactor>
</comment>
<dbReference type="PRINTS" id="PR00420">
    <property type="entry name" value="RNGMNOXGNASE"/>
</dbReference>
<dbReference type="InterPro" id="IPR002938">
    <property type="entry name" value="FAD-bd"/>
</dbReference>
<keyword evidence="4" id="KW-0521">NADP</keyword>
<keyword evidence="3" id="KW-0274">FAD</keyword>
<evidence type="ECO:0000259" key="8">
    <source>
        <dbReference type="Pfam" id="PF01494"/>
    </source>
</evidence>
<feature type="domain" description="FAD-binding" evidence="8">
    <location>
        <begin position="58"/>
        <end position="273"/>
    </location>
</feature>
<feature type="region of interest" description="Disordered" evidence="7">
    <location>
        <begin position="1"/>
        <end position="54"/>
    </location>
</feature>
<dbReference type="EMBL" id="JAEHOD010000140">
    <property type="protein sequence ID" value="KAG2423610.1"/>
    <property type="molecule type" value="Genomic_DNA"/>
</dbReference>
<keyword evidence="6" id="KW-0503">Monooxygenase</keyword>
<feature type="region of interest" description="Disordered" evidence="7">
    <location>
        <begin position="320"/>
        <end position="389"/>
    </location>
</feature>
<feature type="region of interest" description="Disordered" evidence="7">
    <location>
        <begin position="199"/>
        <end position="236"/>
    </location>
</feature>
<feature type="compositionally biased region" description="Low complexity" evidence="7">
    <location>
        <begin position="504"/>
        <end position="517"/>
    </location>
</feature>
<feature type="region of interest" description="Disordered" evidence="7">
    <location>
        <begin position="495"/>
        <end position="517"/>
    </location>
</feature>
<dbReference type="PANTHER" id="PTHR46028:SF2">
    <property type="entry name" value="KYNURENINE 3-MONOOXYGENASE"/>
    <property type="match status" value="1"/>
</dbReference>
<evidence type="ECO:0000256" key="3">
    <source>
        <dbReference type="ARBA" id="ARBA00022827"/>
    </source>
</evidence>
<evidence type="ECO:0000256" key="4">
    <source>
        <dbReference type="ARBA" id="ARBA00022857"/>
    </source>
</evidence>